<dbReference type="AlphaFoldDB" id="G6EAZ9"/>
<sequence>MGFGRKGAAPRFVHADDVEWREVLAQDHAGRRVSVREKWLELTPRCMAFLAEWDPGMTVSLHGHYATNTIFVLSGSMTVGDRECPAGTHITLDIGVPYGPLTAGPEGVTLYEVMVGDPTPWHADPEGYDRLLQERGIAKLPNPPLDLPDWIEDQRKLYSGETG</sequence>
<dbReference type="Proteomes" id="UP000004030">
    <property type="component" value="Unassembled WGS sequence"/>
</dbReference>
<comment type="caution">
    <text evidence="2">The sequence shown here is derived from an EMBL/GenBank/DDBJ whole genome shotgun (WGS) entry which is preliminary data.</text>
</comment>
<organism evidence="2 3">
    <name type="scientific">Novosphingobium pentaromativorans US6-1</name>
    <dbReference type="NCBI Taxonomy" id="1088721"/>
    <lineage>
        <taxon>Bacteria</taxon>
        <taxon>Pseudomonadati</taxon>
        <taxon>Pseudomonadota</taxon>
        <taxon>Alphaproteobacteria</taxon>
        <taxon>Sphingomonadales</taxon>
        <taxon>Sphingomonadaceae</taxon>
        <taxon>Novosphingobium</taxon>
    </lineage>
</organism>
<accession>G6EAZ9</accession>
<dbReference type="EMBL" id="AGFM01000018">
    <property type="protein sequence ID" value="EHJ61466.1"/>
    <property type="molecule type" value="Genomic_DNA"/>
</dbReference>
<dbReference type="Gene3D" id="2.60.120.10">
    <property type="entry name" value="Jelly Rolls"/>
    <property type="match status" value="1"/>
</dbReference>
<name>G6EAZ9_9SPHN</name>
<dbReference type="RefSeq" id="WP_007012435.1">
    <property type="nucleotide sequence ID" value="NZ_AGFM01000018.1"/>
</dbReference>
<evidence type="ECO:0000313" key="3">
    <source>
        <dbReference type="Proteomes" id="UP000004030"/>
    </source>
</evidence>
<gene>
    <name evidence="2" type="ORF">NSU_1520</name>
</gene>
<dbReference type="InterPro" id="IPR025979">
    <property type="entry name" value="ChrR-like_cupin_dom"/>
</dbReference>
<dbReference type="OrthoDB" id="7594692at2"/>
<dbReference type="InterPro" id="IPR011051">
    <property type="entry name" value="RmlC_Cupin_sf"/>
</dbReference>
<dbReference type="eggNOG" id="ENOG5032X0W">
    <property type="taxonomic scope" value="Bacteria"/>
</dbReference>
<evidence type="ECO:0000313" key="2">
    <source>
        <dbReference type="EMBL" id="EHJ61466.1"/>
    </source>
</evidence>
<protein>
    <recommendedName>
        <fullName evidence="1">ChrR-like cupin domain-containing protein</fullName>
    </recommendedName>
</protein>
<keyword evidence="3" id="KW-1185">Reference proteome</keyword>
<dbReference type="SUPFAM" id="SSF51182">
    <property type="entry name" value="RmlC-like cupins"/>
    <property type="match status" value="1"/>
</dbReference>
<proteinExistence type="predicted"/>
<dbReference type="InterPro" id="IPR014710">
    <property type="entry name" value="RmlC-like_jellyroll"/>
</dbReference>
<evidence type="ECO:0000259" key="1">
    <source>
        <dbReference type="Pfam" id="PF12973"/>
    </source>
</evidence>
<reference evidence="2 3" key="1">
    <citation type="journal article" date="2012" name="J. Bacteriol.">
        <title>Genome sequence of benzo(a)pyrene-degrading bacterium Novosphingobium pentaromativorans US6-1.</title>
        <authorList>
            <person name="Luo Y.R."/>
            <person name="Kang S.G."/>
            <person name="Kim S.J."/>
            <person name="Kim M.R."/>
            <person name="Li N."/>
            <person name="Lee J.H."/>
            <person name="Kwon K.K."/>
        </authorList>
    </citation>
    <scope>NUCLEOTIDE SEQUENCE [LARGE SCALE GENOMIC DNA]</scope>
    <source>
        <strain evidence="2 3">US6-1</strain>
    </source>
</reference>
<dbReference type="Pfam" id="PF12973">
    <property type="entry name" value="Cupin_7"/>
    <property type="match status" value="1"/>
</dbReference>
<feature type="domain" description="ChrR-like cupin" evidence="1">
    <location>
        <begin position="13"/>
        <end position="111"/>
    </location>
</feature>
<dbReference type="PATRIC" id="fig|1088721.3.peg.1501"/>